<dbReference type="NCBIfam" id="TIGR00229">
    <property type="entry name" value="sensory_box"/>
    <property type="match status" value="1"/>
</dbReference>
<keyword evidence="3" id="KW-1185">Reference proteome</keyword>
<dbReference type="Proteomes" id="UP000601108">
    <property type="component" value="Unassembled WGS sequence"/>
</dbReference>
<organism evidence="2 3">
    <name type="scientific">Aquimarina muelleri</name>
    <dbReference type="NCBI Taxonomy" id="279356"/>
    <lineage>
        <taxon>Bacteria</taxon>
        <taxon>Pseudomonadati</taxon>
        <taxon>Bacteroidota</taxon>
        <taxon>Flavobacteriia</taxon>
        <taxon>Flavobacteriales</taxon>
        <taxon>Flavobacteriaceae</taxon>
        <taxon>Aquimarina</taxon>
    </lineage>
</organism>
<dbReference type="InterPro" id="IPR013655">
    <property type="entry name" value="PAS_fold_3"/>
</dbReference>
<dbReference type="CDD" id="cd00130">
    <property type="entry name" value="PAS"/>
    <property type="match status" value="1"/>
</dbReference>
<accession>A0A918JT67</accession>
<dbReference type="AlphaFoldDB" id="A0A918JT67"/>
<dbReference type="Gene3D" id="3.30.450.20">
    <property type="entry name" value="PAS domain"/>
    <property type="match status" value="1"/>
</dbReference>
<evidence type="ECO:0000259" key="1">
    <source>
        <dbReference type="PROSITE" id="PS50112"/>
    </source>
</evidence>
<dbReference type="RefSeq" id="WP_081414654.1">
    <property type="nucleotide sequence ID" value="NZ_BMWS01000005.1"/>
</dbReference>
<dbReference type="EMBL" id="BMWS01000005">
    <property type="protein sequence ID" value="GGX10370.1"/>
    <property type="molecule type" value="Genomic_DNA"/>
</dbReference>
<dbReference type="InterPro" id="IPR000014">
    <property type="entry name" value="PAS"/>
</dbReference>
<dbReference type="PROSITE" id="PS50112">
    <property type="entry name" value="PAS"/>
    <property type="match status" value="1"/>
</dbReference>
<sequence>MKALKRPEPINVEIVLDLKQTIMSKTNPKGVIEYANDYFMEISGYEEYELIGQPHNVIRHPDMPKVIFKWLWERLGEKKNMHALVKNMAKDGRFYWVITDFEVKLDDTGEISSFFARRKAPPRKTIELVSELYRKILSIEQAGGIEVAEKYLIGFLEEKGMTYDEYIESICLAEEKKPLDMKELQYYKRKGLFVRMFK</sequence>
<protein>
    <submittedName>
        <fullName evidence="2">Methyl-accepting chemotaxis protein</fullName>
    </submittedName>
</protein>
<evidence type="ECO:0000313" key="2">
    <source>
        <dbReference type="EMBL" id="GGX10370.1"/>
    </source>
</evidence>
<dbReference type="InterPro" id="IPR035965">
    <property type="entry name" value="PAS-like_dom_sf"/>
</dbReference>
<dbReference type="SUPFAM" id="SSF55785">
    <property type="entry name" value="PYP-like sensor domain (PAS domain)"/>
    <property type="match status" value="1"/>
</dbReference>
<comment type="caution">
    <text evidence="2">The sequence shown here is derived from an EMBL/GenBank/DDBJ whole genome shotgun (WGS) entry which is preliminary data.</text>
</comment>
<gene>
    <name evidence="2" type="ORF">GCM10007384_10120</name>
</gene>
<proteinExistence type="predicted"/>
<dbReference type="Pfam" id="PF08447">
    <property type="entry name" value="PAS_3"/>
    <property type="match status" value="1"/>
</dbReference>
<evidence type="ECO:0000313" key="3">
    <source>
        <dbReference type="Proteomes" id="UP000601108"/>
    </source>
</evidence>
<name>A0A918JT67_9FLAO</name>
<reference evidence="2 3" key="1">
    <citation type="journal article" date="2014" name="Int. J. Syst. Evol. Microbiol.">
        <title>Complete genome sequence of Corynebacterium casei LMG S-19264T (=DSM 44701T), isolated from a smear-ripened cheese.</title>
        <authorList>
            <consortium name="US DOE Joint Genome Institute (JGI-PGF)"/>
            <person name="Walter F."/>
            <person name="Albersmeier A."/>
            <person name="Kalinowski J."/>
            <person name="Ruckert C."/>
        </authorList>
    </citation>
    <scope>NUCLEOTIDE SEQUENCE [LARGE SCALE GENOMIC DNA]</scope>
    <source>
        <strain evidence="2 3">KCTC 12285</strain>
    </source>
</reference>
<feature type="domain" description="PAS" evidence="1">
    <location>
        <begin position="27"/>
        <end position="62"/>
    </location>
</feature>